<gene>
    <name evidence="1" type="ORF">PPTG_07531</name>
</gene>
<reference evidence="2" key="1">
    <citation type="submission" date="2011-12" db="EMBL/GenBank/DDBJ databases">
        <authorList>
            <consortium name="The Broad Institute Genome Sequencing Platform"/>
            <person name="Russ C."/>
            <person name="Tyler B."/>
            <person name="Panabieres F."/>
            <person name="Shan W."/>
            <person name="Tripathy S."/>
            <person name="Grunwald N."/>
            <person name="Machado M."/>
            <person name="Young S.K."/>
            <person name="Zeng Q."/>
            <person name="Gargeya S."/>
            <person name="Fitzgerald M."/>
            <person name="Haas B."/>
            <person name="Abouelleil A."/>
            <person name="Alvarado L."/>
            <person name="Arachchi H.M."/>
            <person name="Berlin A."/>
            <person name="Chapman S.B."/>
            <person name="Gearin G."/>
            <person name="Goldberg J."/>
            <person name="Griggs A."/>
            <person name="Gujja S."/>
            <person name="Hansen M."/>
            <person name="Heiman D."/>
            <person name="Howarth C."/>
            <person name="Larimer J."/>
            <person name="Lui A."/>
            <person name="MacDonald P.J.P."/>
            <person name="McCowen C."/>
            <person name="Montmayeur A."/>
            <person name="Murphy C."/>
            <person name="Neiman D."/>
            <person name="Pearson M."/>
            <person name="Priest M."/>
            <person name="Roberts A."/>
            <person name="Saif S."/>
            <person name="Shea T."/>
            <person name="Sisk P."/>
            <person name="Stolte C."/>
            <person name="Sykes S."/>
            <person name="Wortman J."/>
            <person name="Nusbaum C."/>
            <person name="Birren B."/>
        </authorList>
    </citation>
    <scope>NUCLEOTIDE SEQUENCE [LARGE SCALE GENOMIC DNA]</scope>
    <source>
        <strain evidence="2">INRA-310</strain>
    </source>
</reference>
<evidence type="ECO:0000313" key="2">
    <source>
        <dbReference type="Proteomes" id="UP000018817"/>
    </source>
</evidence>
<evidence type="ECO:0000313" key="1">
    <source>
        <dbReference type="EMBL" id="ETN14486.1"/>
    </source>
</evidence>
<dbReference type="VEuPathDB" id="FungiDB:PPTG_07531"/>
<sequence>MPRSKWPRRSDYSVSLVSVWVFRESLVSEWAAPVTSAQALVSAYRALLASVSVYLVWV</sequence>
<name>W2QNF2_PHYN3</name>
<dbReference type="RefSeq" id="XP_008900056.1">
    <property type="nucleotide sequence ID" value="XM_008901808.1"/>
</dbReference>
<dbReference type="GeneID" id="20177396"/>
<organism evidence="1 2">
    <name type="scientific">Phytophthora nicotianae (strain INRA-310)</name>
    <name type="common">Phytophthora parasitica</name>
    <dbReference type="NCBI Taxonomy" id="761204"/>
    <lineage>
        <taxon>Eukaryota</taxon>
        <taxon>Sar</taxon>
        <taxon>Stramenopiles</taxon>
        <taxon>Oomycota</taxon>
        <taxon>Peronosporomycetes</taxon>
        <taxon>Peronosporales</taxon>
        <taxon>Peronosporaceae</taxon>
        <taxon>Phytophthora</taxon>
    </lineage>
</organism>
<dbReference type="EMBL" id="KI669572">
    <property type="protein sequence ID" value="ETN14486.1"/>
    <property type="molecule type" value="Genomic_DNA"/>
</dbReference>
<accession>W2QNF2</accession>
<reference evidence="1 2" key="2">
    <citation type="submission" date="2013-11" db="EMBL/GenBank/DDBJ databases">
        <title>The Genome Sequence of Phytophthora parasitica INRA-310.</title>
        <authorList>
            <consortium name="The Broad Institute Genomics Platform"/>
            <person name="Russ C."/>
            <person name="Tyler B."/>
            <person name="Panabieres F."/>
            <person name="Shan W."/>
            <person name="Tripathy S."/>
            <person name="Grunwald N."/>
            <person name="Machado M."/>
            <person name="Johnson C.S."/>
            <person name="Arredondo F."/>
            <person name="Hong C."/>
            <person name="Coffey M."/>
            <person name="Young S.K."/>
            <person name="Zeng Q."/>
            <person name="Gargeya S."/>
            <person name="Fitzgerald M."/>
            <person name="Abouelleil A."/>
            <person name="Alvarado L."/>
            <person name="Chapman S.B."/>
            <person name="Gainer-Dewar J."/>
            <person name="Goldberg J."/>
            <person name="Griggs A."/>
            <person name="Gujja S."/>
            <person name="Hansen M."/>
            <person name="Howarth C."/>
            <person name="Imamovic A."/>
            <person name="Ireland A."/>
            <person name="Larimer J."/>
            <person name="McCowan C."/>
            <person name="Murphy C."/>
            <person name="Pearson M."/>
            <person name="Poon T.W."/>
            <person name="Priest M."/>
            <person name="Roberts A."/>
            <person name="Saif S."/>
            <person name="Shea T."/>
            <person name="Sykes S."/>
            <person name="Wortman J."/>
            <person name="Nusbaum C."/>
            <person name="Birren B."/>
        </authorList>
    </citation>
    <scope>NUCLEOTIDE SEQUENCE [LARGE SCALE GENOMIC DNA]</scope>
    <source>
        <strain evidence="1 2">INRA-310</strain>
    </source>
</reference>
<proteinExistence type="predicted"/>
<protein>
    <submittedName>
        <fullName evidence="1">Uncharacterized protein</fullName>
    </submittedName>
</protein>
<dbReference type="AlphaFoldDB" id="W2QNF2"/>
<dbReference type="Proteomes" id="UP000018817">
    <property type="component" value="Unassembled WGS sequence"/>
</dbReference>